<proteinExistence type="predicted"/>
<dbReference type="Ensembl" id="ENSSGRT00000058534.1">
    <property type="protein sequence ID" value="ENSSGRP00000054798.1"/>
    <property type="gene ID" value="ENSSGRG00000028782.1"/>
</dbReference>
<dbReference type="SUPFAM" id="SSF46689">
    <property type="entry name" value="Homeodomain-like"/>
    <property type="match status" value="1"/>
</dbReference>
<dbReference type="InterPro" id="IPR057667">
    <property type="entry name" value="HTH_SB"/>
</dbReference>
<protein>
    <submittedName>
        <fullName evidence="3">Uncharacterized protein</fullName>
    </submittedName>
</protein>
<reference evidence="3" key="2">
    <citation type="submission" date="2025-09" db="UniProtKB">
        <authorList>
            <consortium name="Ensembl"/>
        </authorList>
    </citation>
    <scope>IDENTIFICATION</scope>
</reference>
<evidence type="ECO:0000313" key="3">
    <source>
        <dbReference type="Ensembl" id="ENSSGRP00000054798.1"/>
    </source>
</evidence>
<feature type="domain" description="Transposase Tc1-like" evidence="1">
    <location>
        <begin position="143"/>
        <end position="200"/>
    </location>
</feature>
<dbReference type="Pfam" id="PF01498">
    <property type="entry name" value="HTH_Tnp_Tc3_2"/>
    <property type="match status" value="1"/>
</dbReference>
<evidence type="ECO:0000259" key="1">
    <source>
        <dbReference type="Pfam" id="PF01498"/>
    </source>
</evidence>
<dbReference type="PANTHER" id="PTHR46068">
    <property type="entry name" value="PROTEIN CBG27172"/>
    <property type="match status" value="1"/>
</dbReference>
<evidence type="ECO:0000259" key="2">
    <source>
        <dbReference type="Pfam" id="PF25787"/>
    </source>
</evidence>
<dbReference type="InterPro" id="IPR002492">
    <property type="entry name" value="Transposase_Tc1-like"/>
</dbReference>
<feature type="domain" description="Sleeping Beauty transposase HTH" evidence="2">
    <location>
        <begin position="75"/>
        <end position="126"/>
    </location>
</feature>
<dbReference type="InterPro" id="IPR009057">
    <property type="entry name" value="Homeodomain-like_sf"/>
</dbReference>
<reference evidence="3" key="1">
    <citation type="submission" date="2025-08" db="UniProtKB">
        <authorList>
            <consortium name="Ensembl"/>
        </authorList>
    </citation>
    <scope>IDENTIFICATION</scope>
</reference>
<dbReference type="Proteomes" id="UP000472262">
    <property type="component" value="Unassembled WGS sequence"/>
</dbReference>
<dbReference type="InterPro" id="IPR036388">
    <property type="entry name" value="WH-like_DNA-bd_sf"/>
</dbReference>
<organism evidence="3 4">
    <name type="scientific">Sinocyclocheilus grahami</name>
    <name type="common">Dianchi golden-line fish</name>
    <name type="synonym">Barbus grahami</name>
    <dbReference type="NCBI Taxonomy" id="75366"/>
    <lineage>
        <taxon>Eukaryota</taxon>
        <taxon>Metazoa</taxon>
        <taxon>Chordata</taxon>
        <taxon>Craniata</taxon>
        <taxon>Vertebrata</taxon>
        <taxon>Euteleostomi</taxon>
        <taxon>Actinopterygii</taxon>
        <taxon>Neopterygii</taxon>
        <taxon>Teleostei</taxon>
        <taxon>Ostariophysi</taxon>
        <taxon>Cypriniformes</taxon>
        <taxon>Cyprinidae</taxon>
        <taxon>Cyprininae</taxon>
        <taxon>Sinocyclocheilus</taxon>
    </lineage>
</organism>
<dbReference type="InParanoid" id="A0A672NXR3"/>
<sequence length="206" mass="23647">MVRNTPKSQRTRTRSISEAALHFGVSICDVVNLWDTKPDTLLKWLGTSTLLPYFYSTSQNQPEDSIKDSFSKCIMPRSKEIPEDVKEKIIFYHKSGKGYKAISKIMGVHRSTVRTIISKWKTLGTVMNLPRSGRPTKISPRTQRKIIQEVTKKPEITSKELQASLALAKIKVHDSTIRRRLGQIRKRERVSKRKTLQKKKINACLV</sequence>
<accession>A0A672NXR3</accession>
<name>A0A672NXR3_SINGR</name>
<dbReference type="OMA" id="IFYHKSG"/>
<dbReference type="Pfam" id="PF25787">
    <property type="entry name" value="HTH_SB"/>
    <property type="match status" value="1"/>
</dbReference>
<keyword evidence="4" id="KW-1185">Reference proteome</keyword>
<dbReference type="Gene3D" id="1.10.10.10">
    <property type="entry name" value="Winged helix-like DNA-binding domain superfamily/Winged helix DNA-binding domain"/>
    <property type="match status" value="1"/>
</dbReference>
<dbReference type="AlphaFoldDB" id="A0A672NXR3"/>
<evidence type="ECO:0000313" key="4">
    <source>
        <dbReference type="Proteomes" id="UP000472262"/>
    </source>
</evidence>
<dbReference type="PANTHER" id="PTHR46068:SF1">
    <property type="entry name" value="TRANSPOSASE IS30-LIKE HTH DOMAIN-CONTAINING PROTEIN"/>
    <property type="match status" value="1"/>
</dbReference>